<dbReference type="GeneID" id="66076173"/>
<dbReference type="EMBL" id="CM032184">
    <property type="protein sequence ID" value="KAG7093415.1"/>
    <property type="molecule type" value="Genomic_DNA"/>
</dbReference>
<evidence type="ECO:0000259" key="1">
    <source>
        <dbReference type="PROSITE" id="PS50404"/>
    </source>
</evidence>
<gene>
    <name evidence="2" type="ORF">E1B28_007097</name>
</gene>
<dbReference type="Proteomes" id="UP001049176">
    <property type="component" value="Chromosome 4"/>
</dbReference>
<dbReference type="PROSITE" id="PS50404">
    <property type="entry name" value="GST_NTER"/>
    <property type="match status" value="1"/>
</dbReference>
<dbReference type="SUPFAM" id="SSF47616">
    <property type="entry name" value="GST C-terminal domain-like"/>
    <property type="match status" value="1"/>
</dbReference>
<dbReference type="InterPro" id="IPR036282">
    <property type="entry name" value="Glutathione-S-Trfase_C_sf"/>
</dbReference>
<dbReference type="GO" id="GO:0005737">
    <property type="term" value="C:cytoplasm"/>
    <property type="evidence" value="ECO:0007669"/>
    <property type="project" value="TreeGrafter"/>
</dbReference>
<dbReference type="PANTHER" id="PTHR43968:SF6">
    <property type="entry name" value="GLUTATHIONE S-TRANSFERASE OMEGA"/>
    <property type="match status" value="1"/>
</dbReference>
<dbReference type="Pfam" id="PF22041">
    <property type="entry name" value="GST_C_7"/>
    <property type="match status" value="1"/>
</dbReference>
<dbReference type="InterPro" id="IPR036249">
    <property type="entry name" value="Thioredoxin-like_sf"/>
</dbReference>
<sequence length="244" mass="27588">MITLYDLGPFASPDHPSLSPHTRKTRYTLDYKKIPHKVSWVHFFTMEETAKRIGAPPTGVRADGSPKYTVPFIYDDTTGVAISESLLIAEYIDKTYPDTPRVVPDGTRALQAVFADTVAAKIIVPWYGVLIPHLVRFTTPVLREGGIKIYGPPPELTPEQIKSAWEAGKAGLNDIGKWYADHGGMFLTGDRPIYADFTLVTWFRYVKIVLGSEDERWKELESLHGSRWKEMLEEVEKYESAEIV</sequence>
<comment type="caution">
    <text evidence="2">The sequence shown here is derived from an EMBL/GenBank/DDBJ whole genome shotgun (WGS) entry which is preliminary data.</text>
</comment>
<dbReference type="Gene3D" id="1.20.1050.10">
    <property type="match status" value="1"/>
</dbReference>
<evidence type="ECO:0000313" key="3">
    <source>
        <dbReference type="Proteomes" id="UP001049176"/>
    </source>
</evidence>
<evidence type="ECO:0000313" key="2">
    <source>
        <dbReference type="EMBL" id="KAG7093415.1"/>
    </source>
</evidence>
<proteinExistence type="predicted"/>
<dbReference type="KEGG" id="more:E1B28_007097"/>
<dbReference type="Pfam" id="PF13409">
    <property type="entry name" value="GST_N_2"/>
    <property type="match status" value="1"/>
</dbReference>
<dbReference type="PANTHER" id="PTHR43968">
    <property type="match status" value="1"/>
</dbReference>
<dbReference type="SUPFAM" id="SSF52833">
    <property type="entry name" value="Thioredoxin-like"/>
    <property type="match status" value="1"/>
</dbReference>
<organism evidence="2 3">
    <name type="scientific">Marasmius oreades</name>
    <name type="common">fairy-ring Marasmius</name>
    <dbReference type="NCBI Taxonomy" id="181124"/>
    <lineage>
        <taxon>Eukaryota</taxon>
        <taxon>Fungi</taxon>
        <taxon>Dikarya</taxon>
        <taxon>Basidiomycota</taxon>
        <taxon>Agaricomycotina</taxon>
        <taxon>Agaricomycetes</taxon>
        <taxon>Agaricomycetidae</taxon>
        <taxon>Agaricales</taxon>
        <taxon>Marasmiineae</taxon>
        <taxon>Marasmiaceae</taxon>
        <taxon>Marasmius</taxon>
    </lineage>
</organism>
<dbReference type="Gene3D" id="3.40.30.10">
    <property type="entry name" value="Glutaredoxin"/>
    <property type="match status" value="1"/>
</dbReference>
<protein>
    <recommendedName>
        <fullName evidence="1">GST N-terminal domain-containing protein</fullName>
    </recommendedName>
</protein>
<keyword evidence="3" id="KW-1185">Reference proteome</keyword>
<name>A0A9P7S1N1_9AGAR</name>
<accession>A0A9P7S1N1</accession>
<dbReference type="InterPro" id="IPR054416">
    <property type="entry name" value="GST_UstS-like_C"/>
</dbReference>
<dbReference type="AlphaFoldDB" id="A0A9P7S1N1"/>
<feature type="domain" description="GST N-terminal" evidence="1">
    <location>
        <begin position="9"/>
        <end position="100"/>
    </location>
</feature>
<dbReference type="InterPro" id="IPR004045">
    <property type="entry name" value="Glutathione_S-Trfase_N"/>
</dbReference>
<dbReference type="OrthoDB" id="4951845at2759"/>
<dbReference type="RefSeq" id="XP_043009885.1">
    <property type="nucleotide sequence ID" value="XM_043151805.1"/>
</dbReference>
<reference evidence="2" key="1">
    <citation type="journal article" date="2021" name="Genome Biol. Evol.">
        <title>The assembled and annotated genome of the fairy-ring fungus Marasmius oreades.</title>
        <authorList>
            <person name="Hiltunen M."/>
            <person name="Ament-Velasquez S.L."/>
            <person name="Johannesson H."/>
        </authorList>
    </citation>
    <scope>NUCLEOTIDE SEQUENCE</scope>
    <source>
        <strain evidence="2">03SP1</strain>
    </source>
</reference>
<dbReference type="InterPro" id="IPR050983">
    <property type="entry name" value="GST_Omega/HSP26"/>
</dbReference>